<feature type="transmembrane region" description="Helical" evidence="1">
    <location>
        <begin position="150"/>
        <end position="167"/>
    </location>
</feature>
<feature type="transmembrane region" description="Helical" evidence="1">
    <location>
        <begin position="202"/>
        <end position="233"/>
    </location>
</feature>
<dbReference type="Proteomes" id="UP000639516">
    <property type="component" value="Unassembled WGS sequence"/>
</dbReference>
<sequence>MNCENVLLRVTDDLISVADAPDPPVASDRWPSAPSKIFDLLTLAFLAAVILVVSFTVKDYAISNDEGVQHHYGELIIAYYQSGFRLRDVFTFENLYLYGGLFDVIAIWLGHAMALDVYEVRHVLCAMTGVAGIAVSGATARSIAGPRAGLIATVALTLCGAWYGAMFNHTKDIPFAAAMAGATLFLLRLARQLPSPRTFDVVVFGCLAGVALGLRSYGLLLFVYLGLAIVIYLPPAESVRARLFFAGRSLLKMSPAVVVAYPLMILAWPWAALSPLNPIRGLFAFSEFQYAIRTMFVGRVYEMANVPRVYVPGYLLIRIPLITQAGAALAMISLVWNPVKRGVVQRREVALLSMMILLPLACQALVHGPAFSGMRHFLFVLPPLATLAGVGLSHLLDALALPGRRLAPAALAVVCASFLSEGITLVRLHPYENLSYNALVGGLPGAFRRYDLDYWFNSMPEAIGKLEAYVRDRVPVDRTKPPTVYSVAVCGERPAFDHSVTLPRLRWDFRSEWDESEFFIAPTQMNCDRDLDGEIVARVERLGVPIAYVKDRRAIVKRPPAHSAPPVARQEPAGKNIAQAVPFD</sequence>
<keyword evidence="3" id="KW-1185">Reference proteome</keyword>
<accession>A0ABR7UA16</accession>
<dbReference type="EMBL" id="JAATTO010000031">
    <property type="protein sequence ID" value="MBC9980888.1"/>
    <property type="molecule type" value="Genomic_DNA"/>
</dbReference>
<feature type="transmembrane region" description="Helical" evidence="1">
    <location>
        <begin position="349"/>
        <end position="371"/>
    </location>
</feature>
<proteinExistence type="predicted"/>
<keyword evidence="1" id="KW-0812">Transmembrane</keyword>
<feature type="transmembrane region" description="Helical" evidence="1">
    <location>
        <begin position="95"/>
        <end position="114"/>
    </location>
</feature>
<protein>
    <recommendedName>
        <fullName evidence="4">Glycosyltransferase RgtA/B/C/D-like domain-containing protein</fullName>
    </recommendedName>
</protein>
<feature type="transmembrane region" description="Helical" evidence="1">
    <location>
        <begin position="253"/>
        <end position="270"/>
    </location>
</feature>
<keyword evidence="1" id="KW-1133">Transmembrane helix</keyword>
<evidence type="ECO:0008006" key="4">
    <source>
        <dbReference type="Google" id="ProtNLM"/>
    </source>
</evidence>
<evidence type="ECO:0000313" key="3">
    <source>
        <dbReference type="Proteomes" id="UP000639516"/>
    </source>
</evidence>
<comment type="caution">
    <text evidence="2">The sequence shown here is derived from an EMBL/GenBank/DDBJ whole genome shotgun (WGS) entry which is preliminary data.</text>
</comment>
<organism evidence="2 3">
    <name type="scientific">Bradyrhizobium campsiandrae</name>
    <dbReference type="NCBI Taxonomy" id="1729892"/>
    <lineage>
        <taxon>Bacteria</taxon>
        <taxon>Pseudomonadati</taxon>
        <taxon>Pseudomonadota</taxon>
        <taxon>Alphaproteobacteria</taxon>
        <taxon>Hyphomicrobiales</taxon>
        <taxon>Nitrobacteraceae</taxon>
        <taxon>Bradyrhizobium</taxon>
    </lineage>
</organism>
<feature type="transmembrane region" description="Helical" evidence="1">
    <location>
        <begin position="173"/>
        <end position="190"/>
    </location>
</feature>
<evidence type="ECO:0000256" key="1">
    <source>
        <dbReference type="SAM" id="Phobius"/>
    </source>
</evidence>
<name>A0ABR7UA16_9BRAD</name>
<feature type="transmembrane region" description="Helical" evidence="1">
    <location>
        <begin position="120"/>
        <end position="138"/>
    </location>
</feature>
<keyword evidence="1" id="KW-0472">Membrane</keyword>
<evidence type="ECO:0000313" key="2">
    <source>
        <dbReference type="EMBL" id="MBC9980888.1"/>
    </source>
</evidence>
<dbReference type="RefSeq" id="WP_188100819.1">
    <property type="nucleotide sequence ID" value="NZ_JAANIH010000019.1"/>
</dbReference>
<reference evidence="2 3" key="1">
    <citation type="journal article" date="2020" name="Arch. Microbiol.">
        <title>Bradyrhizobium campsiandrae sp. nov., a nitrogen-fixing bacterial strain isolated from a native leguminous tree from the Amazon adapted to flooded conditions.</title>
        <authorList>
            <person name="Cabral Michel D."/>
            <person name="Martins da Costa E."/>
            <person name="Azarias Guimaraes A."/>
            <person name="Soares de Carvalho T."/>
            <person name="Santos de Castro Caputo P."/>
            <person name="Willems A."/>
            <person name="de Souza Moreira F.M."/>
        </authorList>
    </citation>
    <scope>NUCLEOTIDE SEQUENCE [LARGE SCALE GENOMIC DNA]</scope>
    <source>
        <strain evidence="3">INPA 384B</strain>
    </source>
</reference>
<feature type="transmembrane region" description="Helical" evidence="1">
    <location>
        <begin position="37"/>
        <end position="57"/>
    </location>
</feature>
<feature type="transmembrane region" description="Helical" evidence="1">
    <location>
        <begin position="313"/>
        <end position="337"/>
    </location>
</feature>
<gene>
    <name evidence="2" type="ORF">HA482_22050</name>
</gene>